<reference evidence="3" key="1">
    <citation type="journal article" date="2014" name="Stand. Genomic Sci.">
        <title>Genome sequence of the exopolysaccharide-producing Salipiger mucosus type strain (DSM 16094(T)), a moderately halophilic member of the Roseobacter clade.</title>
        <authorList>
            <person name="Riedel T."/>
            <person name="Spring S."/>
            <person name="Fiebig A."/>
            <person name="Petersen J."/>
            <person name="Kyrpides N.C."/>
            <person name="Goker M."/>
            <person name="Klenk H.P."/>
        </authorList>
    </citation>
    <scope>NUCLEOTIDE SEQUENCE [LARGE SCALE GENOMIC DNA]</scope>
    <source>
        <strain evidence="3">DSM 16094</strain>
    </source>
</reference>
<dbReference type="Proteomes" id="UP000015347">
    <property type="component" value="Unassembled WGS sequence"/>
</dbReference>
<dbReference type="RefSeq" id="WP_020043365.1">
    <property type="nucleotide sequence ID" value="NZ_KE557284.1"/>
</dbReference>
<dbReference type="Pfam" id="PF14248">
    <property type="entry name" value="DUF4345"/>
    <property type="match status" value="1"/>
</dbReference>
<dbReference type="AlphaFoldDB" id="S9Q9D1"/>
<evidence type="ECO:0000313" key="2">
    <source>
        <dbReference type="EMBL" id="EPX76223.1"/>
    </source>
</evidence>
<keyword evidence="1" id="KW-0472">Membrane</keyword>
<keyword evidence="1" id="KW-1133">Transmembrane helix</keyword>
<keyword evidence="3" id="KW-1185">Reference proteome</keyword>
<evidence type="ECO:0000313" key="3">
    <source>
        <dbReference type="Proteomes" id="UP000015347"/>
    </source>
</evidence>
<dbReference type="STRING" id="1123237.Salmuc_02007"/>
<evidence type="ECO:0008006" key="4">
    <source>
        <dbReference type="Google" id="ProtNLM"/>
    </source>
</evidence>
<dbReference type="HOGENOM" id="CLU_1884221_0_0_5"/>
<protein>
    <recommendedName>
        <fullName evidence="4">DUF4345 domain-containing protein</fullName>
    </recommendedName>
</protein>
<keyword evidence="1" id="KW-0812">Transmembrane</keyword>
<comment type="caution">
    <text evidence="2">The sequence shown here is derived from an EMBL/GenBank/DDBJ whole genome shotgun (WGS) entry which is preliminary data.</text>
</comment>
<proteinExistence type="predicted"/>
<dbReference type="OrthoDB" id="7859418at2"/>
<accession>S9Q9D1</accession>
<name>S9Q9D1_9RHOB</name>
<dbReference type="InterPro" id="IPR025597">
    <property type="entry name" value="DUF4345"/>
</dbReference>
<sequence>MTEFINIAIALLTVALGLFGFIAPRYTARVLDMAPTESTMGLSELRASAGGLFVAMGGACLLTGAPWAYAMLGVAYAGAAAGRLVSMVADRPPQPKAAMWFAFEAGPAAWLLATAHL</sequence>
<dbReference type="EMBL" id="APVH01000059">
    <property type="protein sequence ID" value="EPX76223.1"/>
    <property type="molecule type" value="Genomic_DNA"/>
</dbReference>
<organism evidence="2 3">
    <name type="scientific">Salipiger mucosus DSM 16094</name>
    <dbReference type="NCBI Taxonomy" id="1123237"/>
    <lineage>
        <taxon>Bacteria</taxon>
        <taxon>Pseudomonadati</taxon>
        <taxon>Pseudomonadota</taxon>
        <taxon>Alphaproteobacteria</taxon>
        <taxon>Rhodobacterales</taxon>
        <taxon>Roseobacteraceae</taxon>
        <taxon>Salipiger</taxon>
    </lineage>
</organism>
<evidence type="ECO:0000256" key="1">
    <source>
        <dbReference type="SAM" id="Phobius"/>
    </source>
</evidence>
<dbReference type="eggNOG" id="ENOG5032TDY">
    <property type="taxonomic scope" value="Bacteria"/>
</dbReference>
<gene>
    <name evidence="2" type="ORF">Salmuc_02007</name>
</gene>
<feature type="transmembrane region" description="Helical" evidence="1">
    <location>
        <begin position="51"/>
        <end position="76"/>
    </location>
</feature>